<dbReference type="RefSeq" id="WP_053967980.1">
    <property type="nucleotide sequence ID" value="NZ_LIUF01000003.1"/>
</dbReference>
<dbReference type="STRING" id="1705562.AMS69_10235"/>
<dbReference type="InterPro" id="IPR036388">
    <property type="entry name" value="WH-like_DNA-bd_sf"/>
</dbReference>
<dbReference type="Proteomes" id="UP000037729">
    <property type="component" value="Unassembled WGS sequence"/>
</dbReference>
<organism evidence="1 2">
    <name type="scientific">Haloarcula rubripromontorii</name>
    <dbReference type="NCBI Taxonomy" id="1705562"/>
    <lineage>
        <taxon>Archaea</taxon>
        <taxon>Methanobacteriati</taxon>
        <taxon>Methanobacteriota</taxon>
        <taxon>Stenosarchaea group</taxon>
        <taxon>Halobacteria</taxon>
        <taxon>Halobacteriales</taxon>
        <taxon>Haloarculaceae</taxon>
        <taxon>Haloarcula</taxon>
    </lineage>
</organism>
<gene>
    <name evidence="1" type="ORF">AMS69_10235</name>
</gene>
<dbReference type="OrthoDB" id="221595at2157"/>
<sequence>MTDLDGVEDPPEWAAYQNLSPAAQTCLLLVGQHDGDGWRGLIAQAAQEGKDMSDRWVREQLSELEESGFIESEGPNTRRETFAVTDEGREVLAGMRNSLDRALGDD</sequence>
<keyword evidence="2" id="KW-1185">Reference proteome</keyword>
<proteinExistence type="predicted"/>
<accession>A0A0M9AIL8</accession>
<dbReference type="InterPro" id="IPR036390">
    <property type="entry name" value="WH_DNA-bd_sf"/>
</dbReference>
<dbReference type="SUPFAM" id="SSF46785">
    <property type="entry name" value="Winged helix' DNA-binding domain"/>
    <property type="match status" value="1"/>
</dbReference>
<dbReference type="AlphaFoldDB" id="A0A0M9AIL8"/>
<reference evidence="1 2" key="1">
    <citation type="submission" date="2015-08" db="EMBL/GenBank/DDBJ databases">
        <title>Genomes of Isolates from Cabo Rojo, PR.</title>
        <authorList>
            <person name="Sanchez-Nieves R.L."/>
            <person name="Montalvo-Rodriguez R."/>
        </authorList>
    </citation>
    <scope>NUCLEOTIDE SEQUENCE [LARGE SCALE GENOMIC DNA]</scope>
    <source>
        <strain evidence="1 2">SL3</strain>
    </source>
</reference>
<evidence type="ECO:0000313" key="1">
    <source>
        <dbReference type="EMBL" id="KOX92827.1"/>
    </source>
</evidence>
<dbReference type="EMBL" id="LIUF01000003">
    <property type="protein sequence ID" value="KOX92827.1"/>
    <property type="molecule type" value="Genomic_DNA"/>
</dbReference>
<comment type="caution">
    <text evidence="1">The sequence shown here is derived from an EMBL/GenBank/DDBJ whole genome shotgun (WGS) entry which is preliminary data.</text>
</comment>
<protein>
    <submittedName>
        <fullName evidence="1">Transcriptional regulator</fullName>
    </submittedName>
</protein>
<dbReference type="PATRIC" id="fig|1705562.3.peg.213"/>
<dbReference type="Gene3D" id="1.10.10.10">
    <property type="entry name" value="Winged helix-like DNA-binding domain superfamily/Winged helix DNA-binding domain"/>
    <property type="match status" value="1"/>
</dbReference>
<evidence type="ECO:0000313" key="2">
    <source>
        <dbReference type="Proteomes" id="UP000037729"/>
    </source>
</evidence>
<name>A0A0M9AIL8_9EURY</name>